<dbReference type="KEGG" id="shi:Shel_25100"/>
<dbReference type="SUPFAM" id="SSF52833">
    <property type="entry name" value="Thioredoxin-like"/>
    <property type="match status" value="2"/>
</dbReference>
<dbReference type="InterPro" id="IPR044142">
    <property type="entry name" value="AhpF_NTD_N"/>
</dbReference>
<keyword evidence="7" id="KW-1185">Reference proteome</keyword>
<keyword evidence="1" id="KW-0285">Flavoprotein</keyword>
<dbReference type="RefSeq" id="WP_012799615.1">
    <property type="nucleotide sequence ID" value="NC_013165.1"/>
</dbReference>
<keyword evidence="2" id="KW-0560">Oxidoreductase</keyword>
<evidence type="ECO:0000313" key="7">
    <source>
        <dbReference type="Proteomes" id="UP000002026"/>
    </source>
</evidence>
<evidence type="ECO:0000256" key="2">
    <source>
        <dbReference type="ARBA" id="ARBA00023002"/>
    </source>
</evidence>
<dbReference type="HOGENOM" id="CLU_031864_5_4_11"/>
<feature type="domain" description="FAD/NAD(P)-binding" evidence="4">
    <location>
        <begin position="8"/>
        <end position="303"/>
    </location>
</feature>
<reference evidence="6 7" key="1">
    <citation type="journal article" date="2009" name="Stand. Genomic Sci.">
        <title>Complete genome sequence of Slackia heliotrinireducens type strain (RHS 1).</title>
        <authorList>
            <person name="Pukall R."/>
            <person name="Lapidus A."/>
            <person name="Nolan M."/>
            <person name="Copeland A."/>
            <person name="Glavina Del Rio T."/>
            <person name="Lucas S."/>
            <person name="Chen F."/>
            <person name="Tice H."/>
            <person name="Cheng J.F."/>
            <person name="Chertkov O."/>
            <person name="Bruce D."/>
            <person name="Goodwin L."/>
            <person name="Kuske C."/>
            <person name="Brettin T."/>
            <person name="Detter J.C."/>
            <person name="Han C."/>
            <person name="Pitluck S."/>
            <person name="Pati A."/>
            <person name="Mavrommatis K."/>
            <person name="Ivanova N."/>
            <person name="Ovchinnikova G."/>
            <person name="Chen A."/>
            <person name="Palaniappan K."/>
            <person name="Schneider S."/>
            <person name="Rohde M."/>
            <person name="Chain P."/>
            <person name="D'haeseleer P."/>
            <person name="Goker M."/>
            <person name="Bristow J."/>
            <person name="Eisen J.A."/>
            <person name="Markowitz V."/>
            <person name="Kyrpides N.C."/>
            <person name="Klenk H.P."/>
            <person name="Hugenholtz P."/>
        </authorList>
    </citation>
    <scope>NUCLEOTIDE SEQUENCE [LARGE SCALE GENOMIC DNA]</scope>
    <source>
        <strain evidence="7">ATCC 29202 / DSM 20476 / NCTC 11029 / RHS 1</strain>
    </source>
</reference>
<dbReference type="Pfam" id="PF07992">
    <property type="entry name" value="Pyr_redox_2"/>
    <property type="match status" value="1"/>
</dbReference>
<dbReference type="Proteomes" id="UP000002026">
    <property type="component" value="Chromosome"/>
</dbReference>
<dbReference type="GO" id="GO:0004791">
    <property type="term" value="F:thioredoxin-disulfide reductase (NADPH) activity"/>
    <property type="evidence" value="ECO:0007669"/>
    <property type="project" value="UniProtKB-EC"/>
</dbReference>
<protein>
    <submittedName>
        <fullName evidence="6">Thioredoxin reductase</fullName>
    </submittedName>
</protein>
<dbReference type="InterPro" id="IPR023753">
    <property type="entry name" value="FAD/NAD-binding_dom"/>
</dbReference>
<dbReference type="AlphaFoldDB" id="C7N2K9"/>
<dbReference type="SUPFAM" id="SSF51905">
    <property type="entry name" value="FAD/NAD(P)-binding domain"/>
    <property type="match status" value="1"/>
</dbReference>
<accession>C7N2K9</accession>
<dbReference type="PRINTS" id="PR00469">
    <property type="entry name" value="PNDRDTASEII"/>
</dbReference>
<feature type="domain" description="Thioredoxin-like fold" evidence="5">
    <location>
        <begin position="473"/>
        <end position="532"/>
    </location>
</feature>
<dbReference type="STRING" id="471855.Shel_25100"/>
<dbReference type="CDD" id="cd02974">
    <property type="entry name" value="AhpF_NTD_N"/>
    <property type="match status" value="1"/>
</dbReference>
<comment type="catalytic activity">
    <reaction evidence="3">
        <text>[thioredoxin]-dithiol + NADP(+) = [thioredoxin]-disulfide + NADPH + H(+)</text>
        <dbReference type="Rhea" id="RHEA:20345"/>
        <dbReference type="Rhea" id="RHEA-COMP:10698"/>
        <dbReference type="Rhea" id="RHEA-COMP:10700"/>
        <dbReference type="ChEBI" id="CHEBI:15378"/>
        <dbReference type="ChEBI" id="CHEBI:29950"/>
        <dbReference type="ChEBI" id="CHEBI:50058"/>
        <dbReference type="ChEBI" id="CHEBI:57783"/>
        <dbReference type="ChEBI" id="CHEBI:58349"/>
        <dbReference type="EC" id="1.8.1.9"/>
    </reaction>
</comment>
<proteinExistence type="predicted"/>
<dbReference type="InterPro" id="IPR050097">
    <property type="entry name" value="Ferredoxin-NADP_redctase_2"/>
</dbReference>
<dbReference type="InterPro" id="IPR036249">
    <property type="entry name" value="Thioredoxin-like_sf"/>
</dbReference>
<organism evidence="6 7">
    <name type="scientific">Slackia heliotrinireducens (strain ATCC 29202 / DSM 20476 / NCTC 11029 / RHS 1)</name>
    <name type="common">Peptococcus heliotrinreducens</name>
    <dbReference type="NCBI Taxonomy" id="471855"/>
    <lineage>
        <taxon>Bacteria</taxon>
        <taxon>Bacillati</taxon>
        <taxon>Actinomycetota</taxon>
        <taxon>Coriobacteriia</taxon>
        <taxon>Eggerthellales</taxon>
        <taxon>Eggerthellaceae</taxon>
        <taxon>Slackia</taxon>
    </lineage>
</organism>
<dbReference type="eggNOG" id="COG0492">
    <property type="taxonomic scope" value="Bacteria"/>
</dbReference>
<dbReference type="InterPro" id="IPR036188">
    <property type="entry name" value="FAD/NAD-bd_sf"/>
</dbReference>
<name>C7N2K9_SLAHD</name>
<dbReference type="Pfam" id="PF13192">
    <property type="entry name" value="Thioredoxin_3"/>
    <property type="match status" value="1"/>
</dbReference>
<dbReference type="PRINTS" id="PR00368">
    <property type="entry name" value="FADPNR"/>
</dbReference>
<dbReference type="Gene3D" id="3.40.30.80">
    <property type="match status" value="1"/>
</dbReference>
<gene>
    <name evidence="6" type="ordered locus">Shel_25100</name>
</gene>
<evidence type="ECO:0000256" key="1">
    <source>
        <dbReference type="ARBA" id="ARBA00022630"/>
    </source>
</evidence>
<evidence type="ECO:0000256" key="3">
    <source>
        <dbReference type="ARBA" id="ARBA00048132"/>
    </source>
</evidence>
<dbReference type="EMBL" id="CP001684">
    <property type="protein sequence ID" value="ACV23517.1"/>
    <property type="molecule type" value="Genomic_DNA"/>
</dbReference>
<dbReference type="eggNOG" id="COG3634">
    <property type="taxonomic scope" value="Bacteria"/>
</dbReference>
<evidence type="ECO:0000259" key="4">
    <source>
        <dbReference type="Pfam" id="PF07992"/>
    </source>
</evidence>
<dbReference type="PANTHER" id="PTHR48105">
    <property type="entry name" value="THIOREDOXIN REDUCTASE 1-RELATED-RELATED"/>
    <property type="match status" value="1"/>
</dbReference>
<dbReference type="Gene3D" id="3.50.50.60">
    <property type="entry name" value="FAD/NAD(P)-binding domain"/>
    <property type="match status" value="2"/>
</dbReference>
<sequence length="552" mass="58858">MTDTKNLYDAVVIGGGPAGLTAAIYLSRARYRTLVVEKDRIGGQITITHEVVNYPGVLATTGEALTRTMRQQAEGFGAEFKIAEVTNLDMDPNEDGVKIVHTDKGDIACHAVLMATGASPRLAGFEGEEDFQGHGVAYCATCDGEFFTGKEVLVVGGGFAAAEEAVFLTKYASHVTILVRKDDFSCAASVSEPAKTNPKITIRYNTRIASIAGDTALRSAVLENTKTGERETWKPAGDNETFGVFVFAGNTPATELANGIAEVDDRKFIVIDEHNMTTKPGLFAAGDVCNKALRQVATAVGEAASTASEMERYIKAQQEATGLTPQVKEPEQLPAAPAKAEPAAAKTQPGGLFTGDVLAQLNAVFARMETPLVLRLSLDDRPVSTELRGYMEELAKLTDKLSVDIVVAPEGDDLPKVELCRADGAWTGLAFHGVPAGHEFTPFVLGLYNASSAGQAIEDADRAAAYAIDRKVDITVAIGLSCTMCPDLVQACQRIATLNDNVTAQVYDVAHFPSLQQKYDIMSVPCLIINDGEKETVEFGRKNISGVLELIG</sequence>
<dbReference type="InterPro" id="IPR012336">
    <property type="entry name" value="Thioredoxin-like_fold"/>
</dbReference>
<evidence type="ECO:0000313" key="6">
    <source>
        <dbReference type="EMBL" id="ACV23517.1"/>
    </source>
</evidence>
<evidence type="ECO:0000259" key="5">
    <source>
        <dbReference type="Pfam" id="PF13192"/>
    </source>
</evidence>